<accession>A0A8J6NYK2</accession>
<evidence type="ECO:0000313" key="3">
    <source>
        <dbReference type="Proteomes" id="UP000605201"/>
    </source>
</evidence>
<gene>
    <name evidence="2" type="ORF">H8D96_07900</name>
</gene>
<evidence type="ECO:0000313" key="2">
    <source>
        <dbReference type="EMBL" id="MBC8431830.1"/>
    </source>
</evidence>
<feature type="compositionally biased region" description="Polar residues" evidence="1">
    <location>
        <begin position="18"/>
        <end position="36"/>
    </location>
</feature>
<dbReference type="EMBL" id="JACNIG010000182">
    <property type="protein sequence ID" value="MBC8431830.1"/>
    <property type="molecule type" value="Genomic_DNA"/>
</dbReference>
<protein>
    <submittedName>
        <fullName evidence="2">Uncharacterized protein</fullName>
    </submittedName>
</protein>
<organism evidence="2 3">
    <name type="scientific">Candidatus Desulfatibia vada</name>
    <dbReference type="NCBI Taxonomy" id="2841696"/>
    <lineage>
        <taxon>Bacteria</taxon>
        <taxon>Pseudomonadati</taxon>
        <taxon>Thermodesulfobacteriota</taxon>
        <taxon>Desulfobacteria</taxon>
        <taxon>Desulfobacterales</taxon>
        <taxon>Desulfobacterales incertae sedis</taxon>
        <taxon>Candidatus Desulfatibia</taxon>
    </lineage>
</organism>
<dbReference type="Proteomes" id="UP000605201">
    <property type="component" value="Unassembled WGS sequence"/>
</dbReference>
<feature type="region of interest" description="Disordered" evidence="1">
    <location>
        <begin position="1"/>
        <end position="46"/>
    </location>
</feature>
<proteinExistence type="predicted"/>
<sequence>MKSKPVFAKATPDKQGAATRNPQPATRNSQRATAMSSFFGINGRIS</sequence>
<reference evidence="2 3" key="1">
    <citation type="submission" date="2020-08" db="EMBL/GenBank/DDBJ databases">
        <title>Bridging the membrane lipid divide: bacteria of the FCB group superphylum have the potential to synthesize archaeal ether lipids.</title>
        <authorList>
            <person name="Villanueva L."/>
            <person name="Von Meijenfeldt F.A.B."/>
            <person name="Westbye A.B."/>
            <person name="Yadav S."/>
            <person name="Hopmans E.C."/>
            <person name="Dutilh B.E."/>
            <person name="Sinninghe Damste J.S."/>
        </authorList>
    </citation>
    <scope>NUCLEOTIDE SEQUENCE [LARGE SCALE GENOMIC DNA]</scope>
    <source>
        <strain evidence="2">NIOZ-UU17</strain>
    </source>
</reference>
<name>A0A8J6NYK2_9BACT</name>
<evidence type="ECO:0000256" key="1">
    <source>
        <dbReference type="SAM" id="MobiDB-lite"/>
    </source>
</evidence>
<dbReference type="AlphaFoldDB" id="A0A8J6NYK2"/>
<comment type="caution">
    <text evidence="2">The sequence shown here is derived from an EMBL/GenBank/DDBJ whole genome shotgun (WGS) entry which is preliminary data.</text>
</comment>